<sequence>MISIYSPLIIDAYIINKNYLRLKKMAHPIIYFDSIKLIFF</sequence>
<proteinExistence type="predicted"/>
<evidence type="ECO:0000313" key="2">
    <source>
        <dbReference type="Proteomes" id="UP000789759"/>
    </source>
</evidence>
<name>A0A9N9GQ49_9GLOM</name>
<dbReference type="EMBL" id="CAJVQA010005305">
    <property type="protein sequence ID" value="CAG8617777.1"/>
    <property type="molecule type" value="Genomic_DNA"/>
</dbReference>
<accession>A0A9N9GQ49</accession>
<dbReference type="AlphaFoldDB" id="A0A9N9GQ49"/>
<evidence type="ECO:0000313" key="1">
    <source>
        <dbReference type="EMBL" id="CAG8617777.1"/>
    </source>
</evidence>
<reference evidence="1" key="1">
    <citation type="submission" date="2021-06" db="EMBL/GenBank/DDBJ databases">
        <authorList>
            <person name="Kallberg Y."/>
            <person name="Tangrot J."/>
            <person name="Rosling A."/>
        </authorList>
    </citation>
    <scope>NUCLEOTIDE SEQUENCE</scope>
    <source>
        <strain evidence="1">FL966</strain>
    </source>
</reference>
<protein>
    <submittedName>
        <fullName evidence="1">24395_t:CDS:1</fullName>
    </submittedName>
</protein>
<keyword evidence="2" id="KW-1185">Reference proteome</keyword>
<dbReference type="Proteomes" id="UP000789759">
    <property type="component" value="Unassembled WGS sequence"/>
</dbReference>
<gene>
    <name evidence="1" type="ORF">CPELLU_LOCUS7766</name>
</gene>
<comment type="caution">
    <text evidence="1">The sequence shown here is derived from an EMBL/GenBank/DDBJ whole genome shotgun (WGS) entry which is preliminary data.</text>
</comment>
<organism evidence="1 2">
    <name type="scientific">Cetraspora pellucida</name>
    <dbReference type="NCBI Taxonomy" id="1433469"/>
    <lineage>
        <taxon>Eukaryota</taxon>
        <taxon>Fungi</taxon>
        <taxon>Fungi incertae sedis</taxon>
        <taxon>Mucoromycota</taxon>
        <taxon>Glomeromycotina</taxon>
        <taxon>Glomeromycetes</taxon>
        <taxon>Diversisporales</taxon>
        <taxon>Gigasporaceae</taxon>
        <taxon>Cetraspora</taxon>
    </lineage>
</organism>